<dbReference type="PANTHER" id="PTHR46106:SF5">
    <property type="entry name" value="RECEPTOR-TYPE TYROSINE-PROTEIN PHOSPHATASE N2"/>
    <property type="match status" value="1"/>
</dbReference>
<evidence type="ECO:0000256" key="1">
    <source>
        <dbReference type="SAM" id="MobiDB-lite"/>
    </source>
</evidence>
<name>A0A8P0TRA7_CANLF</name>
<feature type="chain" id="PRO_5035848000" evidence="2">
    <location>
        <begin position="19"/>
        <end position="167"/>
    </location>
</feature>
<sequence length="167" mass="18127">MGPLVALLLLLVPPRAAPAPRARPLPGLLGCLFQDDLCSSSETCVNDGVFGRCQKVPALDTDQYEVPPVVLQRLTATLQRLSHTACRPILCGGIPAGARLHKPAMLRVWEPIVDNCMTDSPGRIDAGDRNQSSWAWMHFADTGRNLSLPGRRTTHVGMERERGPACP</sequence>
<feature type="signal peptide" evidence="2">
    <location>
        <begin position="1"/>
        <end position="18"/>
    </location>
</feature>
<accession>A0A8P0TRA7</accession>
<dbReference type="Proteomes" id="UP000002254">
    <property type="component" value="Chromosome 16"/>
</dbReference>
<proteinExistence type="predicted"/>
<feature type="compositionally biased region" description="Basic and acidic residues" evidence="1">
    <location>
        <begin position="157"/>
        <end position="167"/>
    </location>
</feature>
<evidence type="ECO:0000256" key="2">
    <source>
        <dbReference type="SAM" id="SignalP"/>
    </source>
</evidence>
<feature type="region of interest" description="Disordered" evidence="1">
    <location>
        <begin position="148"/>
        <end position="167"/>
    </location>
</feature>
<reference evidence="3" key="2">
    <citation type="submission" date="2025-08" db="UniProtKB">
        <authorList>
            <consortium name="Ensembl"/>
        </authorList>
    </citation>
    <scope>IDENTIFICATION</scope>
</reference>
<reference evidence="3 4" key="1">
    <citation type="journal article" date="2005" name="Nature">
        <title>Genome sequence, comparative analysis and haplotype structure of the domestic dog.</title>
        <authorList>
            <consortium name="Broad Sequencing Platform"/>
            <person name="Lindblad-Toh K."/>
            <person name="Wade C.M."/>
            <person name="Mikkelsen T.S."/>
            <person name="Karlsson E.K."/>
            <person name="Jaffe D.B."/>
            <person name="Kamal M."/>
            <person name="Clamp M."/>
            <person name="Chang J.L."/>
            <person name="Kulbokas E.J. III"/>
            <person name="Zody M.C."/>
            <person name="Mauceli E."/>
            <person name="Xie X."/>
            <person name="Breen M."/>
            <person name="Wayne R.K."/>
            <person name="Ostrander E.A."/>
            <person name="Ponting C.P."/>
            <person name="Galibert F."/>
            <person name="Smith D.R."/>
            <person name="DeJong P.J."/>
            <person name="Kirkness E."/>
            <person name="Alvarez P."/>
            <person name="Biagi T."/>
            <person name="Brockman W."/>
            <person name="Butler J."/>
            <person name="Chin C.W."/>
            <person name="Cook A."/>
            <person name="Cuff J."/>
            <person name="Daly M.J."/>
            <person name="DeCaprio D."/>
            <person name="Gnerre S."/>
            <person name="Grabherr M."/>
            <person name="Kellis M."/>
            <person name="Kleber M."/>
            <person name="Bardeleben C."/>
            <person name="Goodstadt L."/>
            <person name="Heger A."/>
            <person name="Hitte C."/>
            <person name="Kim L."/>
            <person name="Koepfli K.P."/>
            <person name="Parker H.G."/>
            <person name="Pollinger J.P."/>
            <person name="Searle S.M."/>
            <person name="Sutter N.B."/>
            <person name="Thomas R."/>
            <person name="Webber C."/>
            <person name="Baldwin J."/>
            <person name="Abebe A."/>
            <person name="Abouelleil A."/>
            <person name="Aftuck L."/>
            <person name="Ait-Zahra M."/>
            <person name="Aldredge T."/>
            <person name="Allen N."/>
            <person name="An P."/>
            <person name="Anderson S."/>
            <person name="Antoine C."/>
            <person name="Arachchi H."/>
            <person name="Aslam A."/>
            <person name="Ayotte L."/>
            <person name="Bachantsang P."/>
            <person name="Barry A."/>
            <person name="Bayul T."/>
            <person name="Benamara M."/>
            <person name="Berlin A."/>
            <person name="Bessette D."/>
            <person name="Blitshteyn B."/>
            <person name="Bloom T."/>
            <person name="Blye J."/>
            <person name="Boguslavskiy L."/>
            <person name="Bonnet C."/>
            <person name="Boukhgalter B."/>
            <person name="Brown A."/>
            <person name="Cahill P."/>
            <person name="Calixte N."/>
            <person name="Camarata J."/>
            <person name="Cheshatsang Y."/>
            <person name="Chu J."/>
            <person name="Citroen M."/>
            <person name="Collymore A."/>
            <person name="Cooke P."/>
            <person name="Dawoe T."/>
            <person name="Daza R."/>
            <person name="Decktor K."/>
            <person name="DeGray S."/>
            <person name="Dhargay N."/>
            <person name="Dooley K."/>
            <person name="Dooley K."/>
            <person name="Dorje P."/>
            <person name="Dorjee K."/>
            <person name="Dorris L."/>
            <person name="Duffey N."/>
            <person name="Dupes A."/>
            <person name="Egbiremolen O."/>
            <person name="Elong R."/>
            <person name="Falk J."/>
            <person name="Farina A."/>
            <person name="Faro S."/>
            <person name="Ferguson D."/>
            <person name="Ferreira P."/>
            <person name="Fisher S."/>
            <person name="FitzGerald M."/>
            <person name="Foley K."/>
            <person name="Foley C."/>
            <person name="Franke A."/>
            <person name="Friedrich D."/>
            <person name="Gage D."/>
            <person name="Garber M."/>
            <person name="Gearin G."/>
            <person name="Giannoukos G."/>
            <person name="Goode T."/>
            <person name="Goyette A."/>
            <person name="Graham J."/>
            <person name="Grandbois E."/>
            <person name="Gyaltsen K."/>
            <person name="Hafez N."/>
            <person name="Hagopian D."/>
            <person name="Hagos B."/>
            <person name="Hall J."/>
            <person name="Healy C."/>
            <person name="Hegarty R."/>
            <person name="Honan T."/>
            <person name="Horn A."/>
            <person name="Houde N."/>
            <person name="Hughes L."/>
            <person name="Hunnicutt L."/>
            <person name="Husby M."/>
            <person name="Jester B."/>
            <person name="Jones C."/>
            <person name="Kamat A."/>
            <person name="Kanga B."/>
            <person name="Kells C."/>
            <person name="Khazanovich D."/>
            <person name="Kieu A.C."/>
            <person name="Kisner P."/>
            <person name="Kumar M."/>
            <person name="Lance K."/>
            <person name="Landers T."/>
            <person name="Lara M."/>
            <person name="Lee W."/>
            <person name="Leger J.P."/>
            <person name="Lennon N."/>
            <person name="Leuper L."/>
            <person name="LeVine S."/>
            <person name="Liu J."/>
            <person name="Liu X."/>
            <person name="Lokyitsang Y."/>
            <person name="Lokyitsang T."/>
            <person name="Lui A."/>
            <person name="Macdonald J."/>
            <person name="Major J."/>
            <person name="Marabella R."/>
            <person name="Maru K."/>
            <person name="Matthews C."/>
            <person name="McDonough S."/>
            <person name="Mehta T."/>
            <person name="Meldrim J."/>
            <person name="Melnikov A."/>
            <person name="Meneus L."/>
            <person name="Mihalev A."/>
            <person name="Mihova T."/>
            <person name="Miller K."/>
            <person name="Mittelman R."/>
            <person name="Mlenga V."/>
            <person name="Mulrain L."/>
            <person name="Munson G."/>
            <person name="Navidi A."/>
            <person name="Naylor J."/>
            <person name="Nguyen T."/>
            <person name="Nguyen N."/>
            <person name="Nguyen C."/>
            <person name="Nguyen T."/>
            <person name="Nicol R."/>
            <person name="Norbu N."/>
            <person name="Norbu C."/>
            <person name="Novod N."/>
            <person name="Nyima T."/>
            <person name="Olandt P."/>
            <person name="O'Neill B."/>
            <person name="O'Neill K."/>
            <person name="Osman S."/>
            <person name="Oyono L."/>
            <person name="Patti C."/>
            <person name="Perrin D."/>
            <person name="Phunkhang P."/>
            <person name="Pierre F."/>
            <person name="Priest M."/>
            <person name="Rachupka A."/>
            <person name="Raghuraman S."/>
            <person name="Rameau R."/>
            <person name="Ray V."/>
            <person name="Raymond C."/>
            <person name="Rege F."/>
            <person name="Rise C."/>
            <person name="Rogers J."/>
            <person name="Rogov P."/>
            <person name="Sahalie J."/>
            <person name="Settipalli S."/>
            <person name="Sharpe T."/>
            <person name="Shea T."/>
            <person name="Sheehan M."/>
            <person name="Sherpa N."/>
            <person name="Shi J."/>
            <person name="Shih D."/>
            <person name="Sloan J."/>
            <person name="Smith C."/>
            <person name="Sparrow T."/>
            <person name="Stalker J."/>
            <person name="Stange-Thomann N."/>
            <person name="Stavropoulos S."/>
            <person name="Stone C."/>
            <person name="Stone S."/>
            <person name="Sykes S."/>
            <person name="Tchuinga P."/>
            <person name="Tenzing P."/>
            <person name="Tesfaye S."/>
            <person name="Thoulutsang D."/>
            <person name="Thoulutsang Y."/>
            <person name="Topham K."/>
            <person name="Topping I."/>
            <person name="Tsamla T."/>
            <person name="Vassiliev H."/>
            <person name="Venkataraman V."/>
            <person name="Vo A."/>
            <person name="Wangchuk T."/>
            <person name="Wangdi T."/>
            <person name="Weiand M."/>
            <person name="Wilkinson J."/>
            <person name="Wilson A."/>
            <person name="Yadav S."/>
            <person name="Yang S."/>
            <person name="Yang X."/>
            <person name="Young G."/>
            <person name="Yu Q."/>
            <person name="Zainoun J."/>
            <person name="Zembek L."/>
            <person name="Zimmer A."/>
            <person name="Lander E.S."/>
        </authorList>
    </citation>
    <scope>NUCLEOTIDE SEQUENCE [LARGE SCALE GENOMIC DNA]</scope>
    <source>
        <strain evidence="3">Boxer</strain>
    </source>
</reference>
<evidence type="ECO:0000313" key="4">
    <source>
        <dbReference type="Proteomes" id="UP000002254"/>
    </source>
</evidence>
<dbReference type="GO" id="GO:0030141">
    <property type="term" value="C:secretory granule"/>
    <property type="evidence" value="ECO:0007669"/>
    <property type="project" value="InterPro"/>
</dbReference>
<evidence type="ECO:0000313" key="3">
    <source>
        <dbReference type="Ensembl" id="ENSCAFP00000073173.1"/>
    </source>
</evidence>
<dbReference type="AlphaFoldDB" id="A0A8P0TRA7"/>
<organism evidence="3 4">
    <name type="scientific">Canis lupus familiaris</name>
    <name type="common">Dog</name>
    <name type="synonym">Canis familiaris</name>
    <dbReference type="NCBI Taxonomy" id="9615"/>
    <lineage>
        <taxon>Eukaryota</taxon>
        <taxon>Metazoa</taxon>
        <taxon>Chordata</taxon>
        <taxon>Craniata</taxon>
        <taxon>Vertebrata</taxon>
        <taxon>Euteleostomi</taxon>
        <taxon>Mammalia</taxon>
        <taxon>Eutheria</taxon>
        <taxon>Laurasiatheria</taxon>
        <taxon>Carnivora</taxon>
        <taxon>Caniformia</taxon>
        <taxon>Canidae</taxon>
        <taxon>Canis</taxon>
    </lineage>
</organism>
<keyword evidence="2" id="KW-0732">Signal</keyword>
<dbReference type="Ensembl" id="ENSCAFT00000094633.1">
    <property type="protein sequence ID" value="ENSCAFP00000073173.1"/>
    <property type="gene ID" value="ENSCAFG00000054306.1"/>
</dbReference>
<protein>
    <submittedName>
        <fullName evidence="3">Uncharacterized protein</fullName>
    </submittedName>
</protein>
<dbReference type="InterPro" id="IPR033522">
    <property type="entry name" value="IA-2/IA-2_beta"/>
</dbReference>
<dbReference type="PANTHER" id="PTHR46106">
    <property type="entry name" value="IA-2 PROTEIN TYROSINE PHOSPHATASE, ISOFORM C"/>
    <property type="match status" value="1"/>
</dbReference>